<feature type="domain" description="FAD dependent oxidoreductase" evidence="2">
    <location>
        <begin position="6"/>
        <end position="316"/>
    </location>
</feature>
<sequence>MTPPLTIVGQGIAGSMLAWHCERAGIAFEIFDRGHLAAASRVGAGLVSPVTGRRLVPTWRFAEWRDEALQIYRDLAAELGLTQPVVRELRLRRVYRDAAERARFATRCNVPEVAQWVESLDDDGLWLRGAIQVDTHAIIAALRERWWRQGCLREQSADAATMAQSGRAVIWCVGADAPRVVTLGEGGAGATWEPSKGEVLRGVLPGLAPDTVLNDGQWIMPMGGDEVRVGATFQRQDLSPGLSARSLVGLRAAARRLTGRDMSDVEGLSGLRVTVPDRRPVVGWIDGATRARGVFGGLAAKGALWAPVLAAQWVADGLEGGRIDPAAQVNRFG</sequence>
<dbReference type="RefSeq" id="WP_221033089.1">
    <property type="nucleotide sequence ID" value="NZ_CP139781.1"/>
</dbReference>
<reference evidence="3 4" key="2">
    <citation type="submission" date="2023-12" db="EMBL/GenBank/DDBJ databases">
        <title>Description of an unclassified Opitutus bacterium of Verrucomicrobiota.</title>
        <authorList>
            <person name="Zhang D.-F."/>
        </authorList>
    </citation>
    <scope>NUCLEOTIDE SEQUENCE [LARGE SCALE GENOMIC DNA]</scope>
    <source>
        <strain evidence="3 4">WL0086</strain>
    </source>
</reference>
<dbReference type="EMBL" id="CP139781">
    <property type="protein sequence ID" value="WRQ86631.1"/>
    <property type="molecule type" value="Genomic_DNA"/>
</dbReference>
<dbReference type="Pfam" id="PF01266">
    <property type="entry name" value="DAO"/>
    <property type="match status" value="1"/>
</dbReference>
<evidence type="ECO:0000259" key="2">
    <source>
        <dbReference type="Pfam" id="PF01266"/>
    </source>
</evidence>
<dbReference type="Gene3D" id="3.50.50.60">
    <property type="entry name" value="FAD/NAD(P)-binding domain"/>
    <property type="match status" value="1"/>
</dbReference>
<gene>
    <name evidence="3" type="ORF">K1X11_017605</name>
</gene>
<dbReference type="GO" id="GO:0016491">
    <property type="term" value="F:oxidoreductase activity"/>
    <property type="evidence" value="ECO:0007669"/>
    <property type="project" value="UniProtKB-KW"/>
</dbReference>
<dbReference type="PANTHER" id="PTHR13847:SF289">
    <property type="entry name" value="GLYCINE OXIDASE"/>
    <property type="match status" value="1"/>
</dbReference>
<dbReference type="PANTHER" id="PTHR13847">
    <property type="entry name" value="SARCOSINE DEHYDROGENASE-RELATED"/>
    <property type="match status" value="1"/>
</dbReference>
<proteinExistence type="predicted"/>
<organism evidence="3 4">
    <name type="scientific">Actomonas aquatica</name>
    <dbReference type="NCBI Taxonomy" id="2866162"/>
    <lineage>
        <taxon>Bacteria</taxon>
        <taxon>Pseudomonadati</taxon>
        <taxon>Verrucomicrobiota</taxon>
        <taxon>Opitutia</taxon>
        <taxon>Opitutales</taxon>
        <taxon>Opitutaceae</taxon>
        <taxon>Actomonas</taxon>
    </lineage>
</organism>
<dbReference type="InterPro" id="IPR006076">
    <property type="entry name" value="FAD-dep_OxRdtase"/>
</dbReference>
<keyword evidence="1 3" id="KW-0560">Oxidoreductase</keyword>
<dbReference type="SUPFAM" id="SSF51971">
    <property type="entry name" value="Nucleotide-binding domain"/>
    <property type="match status" value="1"/>
</dbReference>
<name>A0ABZ1C535_9BACT</name>
<dbReference type="Proteomes" id="UP000738431">
    <property type="component" value="Chromosome"/>
</dbReference>
<evidence type="ECO:0000313" key="4">
    <source>
        <dbReference type="Proteomes" id="UP000738431"/>
    </source>
</evidence>
<evidence type="ECO:0000313" key="3">
    <source>
        <dbReference type="EMBL" id="WRQ86631.1"/>
    </source>
</evidence>
<keyword evidence="4" id="KW-1185">Reference proteome</keyword>
<evidence type="ECO:0000256" key="1">
    <source>
        <dbReference type="ARBA" id="ARBA00023002"/>
    </source>
</evidence>
<accession>A0ABZ1C535</accession>
<dbReference type="EC" id="1.-.-.-" evidence="3"/>
<protein>
    <submittedName>
        <fullName evidence="3">FAD-dependent oxidoreductase</fullName>
        <ecNumber evidence="3">1.-.-.-</ecNumber>
    </submittedName>
</protein>
<dbReference type="InterPro" id="IPR036188">
    <property type="entry name" value="FAD/NAD-bd_sf"/>
</dbReference>
<reference evidence="3 4" key="1">
    <citation type="submission" date="2021-08" db="EMBL/GenBank/DDBJ databases">
        <authorList>
            <person name="Zhang D."/>
            <person name="Zhang A."/>
            <person name="Wang L."/>
        </authorList>
    </citation>
    <scope>NUCLEOTIDE SEQUENCE [LARGE SCALE GENOMIC DNA]</scope>
    <source>
        <strain evidence="3 4">WL0086</strain>
    </source>
</reference>
<dbReference type="Gene3D" id="3.30.9.10">
    <property type="entry name" value="D-Amino Acid Oxidase, subunit A, domain 2"/>
    <property type="match status" value="1"/>
</dbReference>